<dbReference type="RefSeq" id="YP_010769388.1">
    <property type="nucleotide sequence ID" value="NC_073959.1"/>
</dbReference>
<keyword evidence="2" id="KW-1185">Reference proteome</keyword>
<accession>A0A8S5L511</accession>
<reference evidence="1" key="1">
    <citation type="submission" date="2020-09" db="EMBL/GenBank/DDBJ databases">
        <title>Leviviricetes taxonomy.</title>
        <authorList>
            <person name="Stockdale S.R."/>
            <person name="Callanan J."/>
            <person name="Adriaenssens E.M."/>
            <person name="Kuhn J.H."/>
            <person name="Rumnieks J."/>
            <person name="Shkoporov A."/>
            <person name="Draper L.A."/>
            <person name="Ross P."/>
            <person name="Hill C."/>
        </authorList>
    </citation>
    <scope>NUCLEOTIDE SEQUENCE</scope>
</reference>
<evidence type="ECO:0000313" key="1">
    <source>
        <dbReference type="EMBL" id="DAD52784.1"/>
    </source>
</evidence>
<proteinExistence type="predicted"/>
<name>A0A8S5L511_9VIRU</name>
<gene>
    <name evidence="1" type="primary">SRR7976325_20_2</name>
</gene>
<dbReference type="GeneID" id="80398388"/>
<protein>
    <submittedName>
        <fullName evidence="1">Coat protein</fullName>
    </submittedName>
</protein>
<dbReference type="Proteomes" id="UP000682340">
    <property type="component" value="Segment"/>
</dbReference>
<dbReference type="KEGG" id="vg:80398388"/>
<dbReference type="EMBL" id="BK014205">
    <property type="protein sequence ID" value="DAD52784.1"/>
    <property type="molecule type" value="Genomic_RNA"/>
</dbReference>
<keyword evidence="1" id="KW-0167">Capsid protein</keyword>
<keyword evidence="1" id="KW-0946">Virion</keyword>
<dbReference type="GO" id="GO:0019028">
    <property type="term" value="C:viral capsid"/>
    <property type="evidence" value="ECO:0007669"/>
    <property type="project" value="UniProtKB-KW"/>
</dbReference>
<sequence>MPQMANITAKNAALLDVIFNVVTGAQGDGTPAIWTATALSGSAIGRPVFSIVSRWNAAKNARKVLPKLVVPYTVTDPATTLLKVVANVEFVGGEMTAPITVPDSFKADATAMWTSLNASALVKECFNTGYAAG</sequence>
<evidence type="ECO:0000313" key="2">
    <source>
        <dbReference type="Proteomes" id="UP000682340"/>
    </source>
</evidence>
<organism evidence="1 2">
    <name type="scientific">ssRNA phage SRR7976325_20</name>
    <dbReference type="NCBI Taxonomy" id="2786708"/>
    <lineage>
        <taxon>Viruses</taxon>
        <taxon>Riboviria</taxon>
        <taxon>Orthornavirae</taxon>
        <taxon>Lenarviricota</taxon>
        <taxon>Leviviricetes</taxon>
        <taxon>Norzivirales</taxon>
        <taxon>Fiersviridae</taxon>
        <taxon>Hukohnovirus</taxon>
        <taxon>Hukohnovirus limicola</taxon>
    </lineage>
</organism>